<evidence type="ECO:0000259" key="1">
    <source>
        <dbReference type="Pfam" id="PF13175"/>
    </source>
</evidence>
<protein>
    <submittedName>
        <fullName evidence="4">AAA family ATPase</fullName>
    </submittedName>
</protein>
<dbReference type="RefSeq" id="WP_250486836.1">
    <property type="nucleotide sequence ID" value="NZ_JAQQDB010000001.1"/>
</dbReference>
<dbReference type="InterPro" id="IPR041685">
    <property type="entry name" value="AAA_GajA/Old/RecF-like"/>
</dbReference>
<evidence type="ECO:0000259" key="3">
    <source>
        <dbReference type="Pfam" id="PF20469"/>
    </source>
</evidence>
<comment type="caution">
    <text evidence="4">The sequence shown here is derived from an EMBL/GenBank/DDBJ whole genome shotgun (WGS) entry which is preliminary data.</text>
</comment>
<organism evidence="4 5">
    <name type="scientific">Caballeronia jiangsuensis</name>
    <dbReference type="NCBI Taxonomy" id="1458357"/>
    <lineage>
        <taxon>Bacteria</taxon>
        <taxon>Pseudomonadati</taxon>
        <taxon>Pseudomonadota</taxon>
        <taxon>Betaproteobacteria</taxon>
        <taxon>Burkholderiales</taxon>
        <taxon>Burkholderiaceae</taxon>
        <taxon>Caballeronia</taxon>
    </lineage>
</organism>
<dbReference type="InterPro" id="IPR027417">
    <property type="entry name" value="P-loop_NTPase"/>
</dbReference>
<dbReference type="EMBL" id="JAQQDB010000001">
    <property type="protein sequence ID" value="MFM0515958.1"/>
    <property type="molecule type" value="Genomic_DNA"/>
</dbReference>
<sequence length="630" mass="69770">MTAHLVYEVSGRRRKLILELGDLIVAIHLVTVRCVRFCTVNLYSRLRHKPVSEQKSGGDTEVHIASIYIKNFRGISELLWTPQPGVNCLIGPGDSGKTTILDAIDLLFTERHNVSIDDLDFLDASPVNHISISAVIVNLPDELLRDNKYGLMLGGWNSEANEWRSEPGEAEGFRPALTLKLDVDETLEPVWYIPNHHDPDDKTRRVRYSDRKQMAPARLGVYADRHLSWGRGSALSRVGEHPERLPADLNELLRAARDTFAERSSHTFADVIEVVVPDIARLGVEMRNRLAANLDHTSFSTNASGVVLHDGNVPLRCMGTGSSRLAVAALQSAESAGRSIFLVDELEFGLEPHRISLLVSHLRKRVESSGQVFLTTHSTTTLREVRFDEVFVCRRDARNGKVTMVAVSSSVTPVLSAKQYVRDKGEALLARSILVCEGQTEIALLKGYAEGTDRPFQANNVALVDGGGSSAADVAVHFRHLGYRTGLLTDSDIPPSAAQQAALDKAGVHRFEWGDNRCTEQELLLGTPVETRRLLLRLLARENGEARVIGEISTIAKMKFESLEQIEGYLGDAEKLRQIGKLAHASKWMKRDYDLCFEIGKSLLAPWSLIGGGDTDDHITHIFSWFDGNA</sequence>
<dbReference type="PANTHER" id="PTHR43581:SF4">
    <property type="entry name" value="ATP_GTP PHOSPHATASE"/>
    <property type="match status" value="1"/>
</dbReference>
<name>A0ABW9CC36_9BURK</name>
<evidence type="ECO:0000313" key="4">
    <source>
        <dbReference type="EMBL" id="MFM0515958.1"/>
    </source>
</evidence>
<dbReference type="PANTHER" id="PTHR43581">
    <property type="entry name" value="ATP/GTP PHOSPHATASE"/>
    <property type="match status" value="1"/>
</dbReference>
<dbReference type="Proteomes" id="UP001629462">
    <property type="component" value="Unassembled WGS sequence"/>
</dbReference>
<evidence type="ECO:0000313" key="5">
    <source>
        <dbReference type="Proteomes" id="UP001629462"/>
    </source>
</evidence>
<dbReference type="SUPFAM" id="SSF52540">
    <property type="entry name" value="P-loop containing nucleoside triphosphate hydrolases"/>
    <property type="match status" value="1"/>
</dbReference>
<keyword evidence="5" id="KW-1185">Reference proteome</keyword>
<accession>A0ABW9CC36</accession>
<dbReference type="InterPro" id="IPR003959">
    <property type="entry name" value="ATPase_AAA_core"/>
</dbReference>
<feature type="domain" description="ATPase AAA-type core" evidence="2">
    <location>
        <begin position="301"/>
        <end position="382"/>
    </location>
</feature>
<reference evidence="4 5" key="1">
    <citation type="journal article" date="2024" name="Chem. Sci.">
        <title>Discovery of megapolipeptins by genome mining of a Burkholderiales bacteria collection.</title>
        <authorList>
            <person name="Paulo B.S."/>
            <person name="Recchia M.J.J."/>
            <person name="Lee S."/>
            <person name="Fergusson C.H."/>
            <person name="Romanowski S.B."/>
            <person name="Hernandez A."/>
            <person name="Krull N."/>
            <person name="Liu D.Y."/>
            <person name="Cavanagh H."/>
            <person name="Bos A."/>
            <person name="Gray C.A."/>
            <person name="Murphy B.T."/>
            <person name="Linington R.G."/>
            <person name="Eustaquio A.S."/>
        </authorList>
    </citation>
    <scope>NUCLEOTIDE SEQUENCE [LARGE SCALE GENOMIC DNA]</scope>
    <source>
        <strain evidence="4 5">RL17-374-BIF-D</strain>
    </source>
</reference>
<dbReference type="Pfam" id="PF13175">
    <property type="entry name" value="AAA_15"/>
    <property type="match status" value="1"/>
</dbReference>
<proteinExistence type="predicted"/>
<gene>
    <name evidence="4" type="ORF">PQR08_00895</name>
</gene>
<feature type="domain" description="Endonuclease GajA/Old nuclease/RecF-like AAA" evidence="1">
    <location>
        <begin position="64"/>
        <end position="130"/>
    </location>
</feature>
<evidence type="ECO:0000259" key="2">
    <source>
        <dbReference type="Pfam" id="PF13304"/>
    </source>
</evidence>
<dbReference type="Gene3D" id="3.40.50.300">
    <property type="entry name" value="P-loop containing nucleotide triphosphate hydrolases"/>
    <property type="match status" value="2"/>
</dbReference>
<dbReference type="Pfam" id="PF13304">
    <property type="entry name" value="AAA_21"/>
    <property type="match status" value="1"/>
</dbReference>
<dbReference type="InterPro" id="IPR034139">
    <property type="entry name" value="TOPRIM_OLD"/>
</dbReference>
<feature type="domain" description="OLD protein-like TOPRIM" evidence="3">
    <location>
        <begin position="428"/>
        <end position="492"/>
    </location>
</feature>
<dbReference type="InterPro" id="IPR051396">
    <property type="entry name" value="Bact_Antivir_Def_Nuclease"/>
</dbReference>
<dbReference type="Pfam" id="PF20469">
    <property type="entry name" value="OLD-like_TOPRIM"/>
    <property type="match status" value="1"/>
</dbReference>